<protein>
    <submittedName>
        <fullName evidence="1">Rhs family protein</fullName>
    </submittedName>
</protein>
<dbReference type="STRING" id="69.GLE_3721"/>
<dbReference type="AlphaFoldDB" id="A0A0S2DKT8"/>
<gene>
    <name evidence="1" type="ORF">GLE_3721</name>
</gene>
<dbReference type="EMBL" id="CP013140">
    <property type="protein sequence ID" value="ALN59065.1"/>
    <property type="molecule type" value="Genomic_DNA"/>
</dbReference>
<dbReference type="PATRIC" id="fig|69.6.peg.3666"/>
<proteinExistence type="predicted"/>
<evidence type="ECO:0000313" key="1">
    <source>
        <dbReference type="EMBL" id="ALN59065.1"/>
    </source>
</evidence>
<dbReference type="Proteomes" id="UP000061569">
    <property type="component" value="Chromosome"/>
</dbReference>
<organism evidence="1 2">
    <name type="scientific">Lysobacter enzymogenes</name>
    <dbReference type="NCBI Taxonomy" id="69"/>
    <lineage>
        <taxon>Bacteria</taxon>
        <taxon>Pseudomonadati</taxon>
        <taxon>Pseudomonadota</taxon>
        <taxon>Gammaproteobacteria</taxon>
        <taxon>Lysobacterales</taxon>
        <taxon>Lysobacteraceae</taxon>
        <taxon>Lysobacter</taxon>
    </lineage>
</organism>
<reference evidence="1 2" key="1">
    <citation type="submission" date="2015-11" db="EMBL/GenBank/DDBJ databases">
        <title>Genome sequences of Lysobacter enzymogenes strain C3 and Lysobacter antibioticus ATCC 29479.</title>
        <authorList>
            <person name="Kobayashi D.Y."/>
        </authorList>
    </citation>
    <scope>NUCLEOTIDE SEQUENCE [LARGE SCALE GENOMIC DNA]</scope>
    <source>
        <strain evidence="1 2">C3</strain>
    </source>
</reference>
<sequence>MQTRREGTIKNGAFVQDGPGGPGNYLLVHASGQQLAELKQGYAVSGPNQPLYYTDQIVSLGGLGNYDVGAGNQIAALPGETLVMLAQRIYGDAQLWYVIAEANGLGDPNQELAEGLLLTVPGVKVSRNSAETFKPYSPGEAIGSTAPGLPYIPPAPGAKCGAMSKVISVIVTAVVSYFAGGAAGAAAGNYAGQMSQLMFNGQYDWSRAIRLGLNPFGGNSSDLARSVYDPGSHGAPGRIDYKSIAVSAASAAATAGISQYASYLGLGTVSSIALQTVATTAANYQINKWAGYDVSWSNRQLGQNLVTAGISAGIAAKWGTTTGAFADGKPLTAAGIAVSNGLVSSAVGKLVSNTPFNWSDIATSAATDFAMSGLAAAIYRNGSGTTESKLPRTAAANEDWSLPSPFATGSGLNLVAEPDPWQALGGFGRGTGLSFASQTLSSATNRALQSSISAEPEAQTYFGLPKGLQDHINTPAEDLEVSRIVRAAAAAGVRLPNSRSYPIVKAYEEWGFQNPHDLDAIQVYADPKKSADNVLVDRLLNSGRGWGVLNLGAIAGNAVRNQAWPTYRAPRPVTWMGTGSAAAWRDMKTAQANYSLGPIAAPIGYLGGAAKAAFESAEFLFDFSKTLGGSVAFVTTGGALGASDFMRSAEAVTNGGKLLWNSLGESAYYHSFGLIGQQEHQAFVGYMSIAEQGFSDSTDSVFGAWSRGEYLQAGGAVGGVVGLPLPVSEAAVAIKAVDALDDLMLMGAATRVRTAAKVANSAPSQLYRLGRPASPLEKTFDHALSPQLYVEDVAAHYGISLRGSGQPISVLFDETLGAGKLGVTYAAEGGKIIRIGPDALVDQATTANTIAHELSHARDYLRGVHKPHGLDSSIGDRTVYGSGNALEAWIKGYR</sequence>
<name>A0A0S2DKT8_LYSEN</name>
<evidence type="ECO:0000313" key="2">
    <source>
        <dbReference type="Proteomes" id="UP000061569"/>
    </source>
</evidence>
<accession>A0A0S2DKT8</accession>
<dbReference type="KEGG" id="lez:GLE_3721"/>